<proteinExistence type="predicted"/>
<gene>
    <name evidence="1" type="ORF">Lsed01_01341</name>
</gene>
<accession>A0ABP9WGE6</accession>
<name>A0ABP9WGE6_9MICO</name>
<organism evidence="1 2">
    <name type="scientific">Demequina sediminis</name>
    <dbReference type="NCBI Taxonomy" id="1930058"/>
    <lineage>
        <taxon>Bacteria</taxon>
        <taxon>Bacillati</taxon>
        <taxon>Actinomycetota</taxon>
        <taxon>Actinomycetes</taxon>
        <taxon>Micrococcales</taxon>
        <taxon>Demequinaceae</taxon>
        <taxon>Demequina</taxon>
    </lineage>
</organism>
<sequence length="37" mass="4230">MDTSHVIITDGSDLPSREESRGVFAYTKRLVLERRGH</sequence>
<reference evidence="1 2" key="1">
    <citation type="submission" date="2024-02" db="EMBL/GenBank/DDBJ databases">
        <title>Lysinimicrobium sediminis NBRC 112286.</title>
        <authorList>
            <person name="Ichikawa N."/>
            <person name="Katano-Makiyama Y."/>
            <person name="Hidaka K."/>
        </authorList>
    </citation>
    <scope>NUCLEOTIDE SEQUENCE [LARGE SCALE GENOMIC DNA]</scope>
    <source>
        <strain evidence="1 2">NBRC 112286</strain>
    </source>
</reference>
<keyword evidence="2" id="KW-1185">Reference proteome</keyword>
<protein>
    <submittedName>
        <fullName evidence="1">Uncharacterized protein</fullName>
    </submittedName>
</protein>
<dbReference type="EMBL" id="BAABRR010000006">
    <property type="protein sequence ID" value="GAA5518907.1"/>
    <property type="molecule type" value="Genomic_DNA"/>
</dbReference>
<evidence type="ECO:0000313" key="2">
    <source>
        <dbReference type="Proteomes" id="UP001426770"/>
    </source>
</evidence>
<dbReference type="Proteomes" id="UP001426770">
    <property type="component" value="Unassembled WGS sequence"/>
</dbReference>
<comment type="caution">
    <text evidence="1">The sequence shown here is derived from an EMBL/GenBank/DDBJ whole genome shotgun (WGS) entry which is preliminary data.</text>
</comment>
<evidence type="ECO:0000313" key="1">
    <source>
        <dbReference type="EMBL" id="GAA5518907.1"/>
    </source>
</evidence>